<dbReference type="Proteomes" id="UP000298138">
    <property type="component" value="Unassembled WGS sequence"/>
</dbReference>
<proteinExistence type="predicted"/>
<feature type="transmembrane region" description="Helical" evidence="1">
    <location>
        <begin position="21"/>
        <end position="49"/>
    </location>
</feature>
<feature type="transmembrane region" description="Helical" evidence="1">
    <location>
        <begin position="61"/>
        <end position="81"/>
    </location>
</feature>
<evidence type="ECO:0000313" key="2">
    <source>
        <dbReference type="EMBL" id="TGZ81182.1"/>
    </source>
</evidence>
<keyword evidence="3" id="KW-1185">Reference proteome</keyword>
<evidence type="ECO:0000256" key="1">
    <source>
        <dbReference type="SAM" id="Phobius"/>
    </source>
</evidence>
<accession>A0A4S2MWY0</accession>
<protein>
    <submittedName>
        <fullName evidence="2">Uncharacterized protein</fullName>
    </submittedName>
</protein>
<evidence type="ECO:0000313" key="3">
    <source>
        <dbReference type="Proteomes" id="UP000298138"/>
    </source>
</evidence>
<organism evidence="2 3">
    <name type="scientific">Ascodesmis nigricans</name>
    <dbReference type="NCBI Taxonomy" id="341454"/>
    <lineage>
        <taxon>Eukaryota</taxon>
        <taxon>Fungi</taxon>
        <taxon>Dikarya</taxon>
        <taxon>Ascomycota</taxon>
        <taxon>Pezizomycotina</taxon>
        <taxon>Pezizomycetes</taxon>
        <taxon>Pezizales</taxon>
        <taxon>Ascodesmidaceae</taxon>
        <taxon>Ascodesmis</taxon>
    </lineage>
</organism>
<dbReference type="AlphaFoldDB" id="A0A4S2MWY0"/>
<reference evidence="2 3" key="1">
    <citation type="submission" date="2019-04" db="EMBL/GenBank/DDBJ databases">
        <title>Comparative genomics and transcriptomics to analyze fruiting body development in filamentous ascomycetes.</title>
        <authorList>
            <consortium name="DOE Joint Genome Institute"/>
            <person name="Lutkenhaus R."/>
            <person name="Traeger S."/>
            <person name="Breuer J."/>
            <person name="Kuo A."/>
            <person name="Lipzen A."/>
            <person name="Pangilinan J."/>
            <person name="Dilworth D."/>
            <person name="Sandor L."/>
            <person name="Poggeler S."/>
            <person name="Barry K."/>
            <person name="Grigoriev I.V."/>
            <person name="Nowrousian M."/>
        </authorList>
    </citation>
    <scope>NUCLEOTIDE SEQUENCE [LARGE SCALE GENOMIC DNA]</scope>
    <source>
        <strain evidence="2 3">CBS 389.68</strain>
    </source>
</reference>
<keyword evidence="1" id="KW-0812">Transmembrane</keyword>
<keyword evidence="1" id="KW-0472">Membrane</keyword>
<dbReference type="EMBL" id="ML220120">
    <property type="protein sequence ID" value="TGZ81182.1"/>
    <property type="molecule type" value="Genomic_DNA"/>
</dbReference>
<sequence>MIPGFVISPVRLPRRLFCYRVHYYIFFFAFSICSTCGGTCGCCFFDYGLRSSDLVVPAPTNFFFLWCVIMELSLITAWWCAHVRLSASHVCHRHLYAERRNEDWGLEPGGSTSSCYDVRESRVHWRRG</sequence>
<name>A0A4S2MWY0_9PEZI</name>
<gene>
    <name evidence="2" type="ORF">EX30DRAFT_268759</name>
</gene>
<keyword evidence="1" id="KW-1133">Transmembrane helix</keyword>
<dbReference type="InParanoid" id="A0A4S2MWY0"/>